<dbReference type="InterPro" id="IPR034078">
    <property type="entry name" value="NFX1_fam"/>
</dbReference>
<evidence type="ECO:0000313" key="2">
    <source>
        <dbReference type="Proteomes" id="UP000055048"/>
    </source>
</evidence>
<accession>A0A0V0TM10</accession>
<evidence type="ECO:0000313" key="1">
    <source>
        <dbReference type="EMBL" id="KRX40042.1"/>
    </source>
</evidence>
<dbReference type="GO" id="GO:0000981">
    <property type="term" value="F:DNA-binding transcription factor activity, RNA polymerase II-specific"/>
    <property type="evidence" value="ECO:0007669"/>
    <property type="project" value="TreeGrafter"/>
</dbReference>
<reference evidence="1 2" key="1">
    <citation type="submission" date="2015-01" db="EMBL/GenBank/DDBJ databases">
        <title>Evolution of Trichinella species and genotypes.</title>
        <authorList>
            <person name="Korhonen P.K."/>
            <person name="Edoardo P."/>
            <person name="Giuseppe L.R."/>
            <person name="Gasser R.B."/>
        </authorList>
    </citation>
    <scope>NUCLEOTIDE SEQUENCE [LARGE SCALE GENOMIC DNA]</scope>
    <source>
        <strain evidence="1">ISS417</strain>
    </source>
</reference>
<organism evidence="1 2">
    <name type="scientific">Trichinella murrelli</name>
    <dbReference type="NCBI Taxonomy" id="144512"/>
    <lineage>
        <taxon>Eukaryota</taxon>
        <taxon>Metazoa</taxon>
        <taxon>Ecdysozoa</taxon>
        <taxon>Nematoda</taxon>
        <taxon>Enoplea</taxon>
        <taxon>Dorylaimia</taxon>
        <taxon>Trichinellida</taxon>
        <taxon>Trichinellidae</taxon>
        <taxon>Trichinella</taxon>
    </lineage>
</organism>
<dbReference type="Proteomes" id="UP000055048">
    <property type="component" value="Unassembled WGS sequence"/>
</dbReference>
<dbReference type="STRING" id="144512.A0A0V0TM10"/>
<dbReference type="GO" id="GO:0000977">
    <property type="term" value="F:RNA polymerase II transcription regulatory region sequence-specific DNA binding"/>
    <property type="evidence" value="ECO:0007669"/>
    <property type="project" value="TreeGrafter"/>
</dbReference>
<dbReference type="PANTHER" id="PTHR12360">
    <property type="entry name" value="NUCLEAR TRANSCRIPTION FACTOR, X-BOX BINDING 1 NFX1"/>
    <property type="match status" value="1"/>
</dbReference>
<name>A0A0V0TM10_9BILA</name>
<sequence>MSSGFRLQKVNVKGELILKDGFLLHYMETKGIAHRCLRQCHPGPYPSCSQKFESYCLCKRSRKNIPCLLVNAPVLYHKHFFYKNSAKHKNALPIALIDCHVTCLSFSAWQCNRRCMLILDCGKHQCKKTCCTKLKPVFHSLHSSFGCRVQSCNRPCHPGRCYPCELELVYYSVEQSGVCGKSGVKPNRLQLILTCKCINGKMAMKCN</sequence>
<comment type="caution">
    <text evidence="1">The sequence shown here is derived from an EMBL/GenBank/DDBJ whole genome shotgun (WGS) entry which is preliminary data.</text>
</comment>
<gene>
    <name evidence="1" type="primary">NFXL1</name>
    <name evidence="1" type="ORF">T05_8489</name>
</gene>
<proteinExistence type="predicted"/>
<protein>
    <submittedName>
        <fullName evidence="1">NF-X1-type zinc finger protein NFXL1</fullName>
    </submittedName>
</protein>
<dbReference type="AlphaFoldDB" id="A0A0V0TM10"/>
<dbReference type="PANTHER" id="PTHR12360:SF1">
    <property type="entry name" value="NF-X1-TYPE ZINC FINGER PROTEIN NFXL1"/>
    <property type="match status" value="1"/>
</dbReference>
<dbReference type="EMBL" id="JYDJ01000213">
    <property type="protein sequence ID" value="KRX40042.1"/>
    <property type="molecule type" value="Genomic_DNA"/>
</dbReference>
<dbReference type="GO" id="GO:0005634">
    <property type="term" value="C:nucleus"/>
    <property type="evidence" value="ECO:0007669"/>
    <property type="project" value="TreeGrafter"/>
</dbReference>
<keyword evidence="2" id="KW-1185">Reference proteome</keyword>